<evidence type="ECO:0000313" key="3">
    <source>
        <dbReference type="EMBL" id="TYZ08829.1"/>
    </source>
</evidence>
<proteinExistence type="predicted"/>
<comment type="caution">
    <text evidence="3">The sequence shown here is derived from an EMBL/GenBank/DDBJ whole genome shotgun (WGS) entry which is preliminary data.</text>
</comment>
<organism evidence="3 4">
    <name type="scientific">Hymenobacter lutimineralis</name>
    <dbReference type="NCBI Taxonomy" id="2606448"/>
    <lineage>
        <taxon>Bacteria</taxon>
        <taxon>Pseudomonadati</taxon>
        <taxon>Bacteroidota</taxon>
        <taxon>Cytophagia</taxon>
        <taxon>Cytophagales</taxon>
        <taxon>Hymenobacteraceae</taxon>
        <taxon>Hymenobacter</taxon>
    </lineage>
</organism>
<evidence type="ECO:0000259" key="2">
    <source>
        <dbReference type="Pfam" id="PF18962"/>
    </source>
</evidence>
<accession>A0A5D6V203</accession>
<dbReference type="NCBIfam" id="TIGR04183">
    <property type="entry name" value="Por_Secre_tail"/>
    <property type="match status" value="1"/>
</dbReference>
<dbReference type="EMBL" id="VTHL01000011">
    <property type="protein sequence ID" value="TYZ08829.1"/>
    <property type="molecule type" value="Genomic_DNA"/>
</dbReference>
<evidence type="ECO:0000313" key="4">
    <source>
        <dbReference type="Proteomes" id="UP000322791"/>
    </source>
</evidence>
<reference evidence="3 4" key="1">
    <citation type="submission" date="2019-08" db="EMBL/GenBank/DDBJ databases">
        <authorList>
            <person name="Seo M.-J."/>
        </authorList>
    </citation>
    <scope>NUCLEOTIDE SEQUENCE [LARGE SCALE GENOMIC DNA]</scope>
    <source>
        <strain evidence="3 4">KIGAM108</strain>
    </source>
</reference>
<sequence length="366" mass="38222">MKKLFTLSAVAALMAASLGAQAQFTVNGTLDATEVGTGEGKYQLVGTYTGAHSIADRGLKALYVGTTATTLNIMVVASSEIDGYNSLVFYLDAPNKTGIAANTQLPGSTNSGNDGRESLRQRPTLDMPVDFAFRCTTSPFGKPNENAIYLSRVNYTETPYNEVGMGAGKKDGSLTTDANDPAGAKTAFQTSATGSVAANTTTGWEFEIPLSAIGGAPAGSNLHLMVAYIDDFKSFNSDVLPTIQGQTTALGINPDFTAIPGKQFYTYQVGSGVLASRSASAALKAAVYPNPLATSSRLTYSVPSQAPVNVAVYNTLGQKVLNLLSDTQPAGARTLSLAPLRQLRSGSYVVTVQVGNQLSSQRVLVN</sequence>
<gene>
    <name evidence="3" type="ORF">FY528_11460</name>
</gene>
<name>A0A5D6V203_9BACT</name>
<dbReference type="Proteomes" id="UP000322791">
    <property type="component" value="Unassembled WGS sequence"/>
</dbReference>
<dbReference type="AlphaFoldDB" id="A0A5D6V203"/>
<dbReference type="Pfam" id="PF18962">
    <property type="entry name" value="Por_Secre_tail"/>
    <property type="match status" value="1"/>
</dbReference>
<feature type="chain" id="PRO_5022878142" evidence="1">
    <location>
        <begin position="23"/>
        <end position="366"/>
    </location>
</feature>
<dbReference type="RefSeq" id="WP_149071154.1">
    <property type="nucleotide sequence ID" value="NZ_VTHL01000011.1"/>
</dbReference>
<evidence type="ECO:0000256" key="1">
    <source>
        <dbReference type="SAM" id="SignalP"/>
    </source>
</evidence>
<feature type="signal peptide" evidence="1">
    <location>
        <begin position="1"/>
        <end position="22"/>
    </location>
</feature>
<keyword evidence="4" id="KW-1185">Reference proteome</keyword>
<feature type="domain" description="Secretion system C-terminal sorting" evidence="2">
    <location>
        <begin position="287"/>
        <end position="364"/>
    </location>
</feature>
<keyword evidence="1" id="KW-0732">Signal</keyword>
<dbReference type="InterPro" id="IPR026444">
    <property type="entry name" value="Secre_tail"/>
</dbReference>
<protein>
    <submittedName>
        <fullName evidence="3">T9SS type A sorting domain-containing protein</fullName>
    </submittedName>
</protein>